<gene>
    <name evidence="2" type="ORF">C8N40_110122</name>
</gene>
<dbReference type="OrthoDB" id="1551032at2"/>
<evidence type="ECO:0000259" key="1">
    <source>
        <dbReference type="Pfam" id="PF18737"/>
    </source>
</evidence>
<dbReference type="Pfam" id="PF18737">
    <property type="entry name" value="HEPN_MAE_28990"/>
    <property type="match status" value="1"/>
</dbReference>
<dbReference type="AlphaFoldDB" id="A0A2T5YDR3"/>
<keyword evidence="3" id="KW-1185">Reference proteome</keyword>
<name>A0A2T5YDR3_9BACT</name>
<organism evidence="2 3">
    <name type="scientific">Pontibacter mucosus</name>
    <dbReference type="NCBI Taxonomy" id="1649266"/>
    <lineage>
        <taxon>Bacteria</taxon>
        <taxon>Pseudomonadati</taxon>
        <taxon>Bacteroidota</taxon>
        <taxon>Cytophagia</taxon>
        <taxon>Cytophagales</taxon>
        <taxon>Hymenobacteraceae</taxon>
        <taxon>Pontibacter</taxon>
    </lineage>
</organism>
<dbReference type="RefSeq" id="WP_108213212.1">
    <property type="nucleotide sequence ID" value="NZ_QBKI01000010.1"/>
</dbReference>
<reference evidence="2 3" key="1">
    <citation type="submission" date="2018-04" db="EMBL/GenBank/DDBJ databases">
        <title>Genomic Encyclopedia of Archaeal and Bacterial Type Strains, Phase II (KMG-II): from individual species to whole genera.</title>
        <authorList>
            <person name="Goeker M."/>
        </authorList>
    </citation>
    <scope>NUCLEOTIDE SEQUENCE [LARGE SCALE GENOMIC DNA]</scope>
    <source>
        <strain evidence="2 3">DSM 100162</strain>
    </source>
</reference>
<evidence type="ECO:0000313" key="3">
    <source>
        <dbReference type="Proteomes" id="UP000244225"/>
    </source>
</evidence>
<proteinExistence type="predicted"/>
<protein>
    <recommendedName>
        <fullName evidence="1">MAE-28990/MAE-18760-like HEPN domain-containing protein</fullName>
    </recommendedName>
</protein>
<feature type="domain" description="MAE-28990/MAE-18760-like HEPN" evidence="1">
    <location>
        <begin position="7"/>
        <end position="224"/>
    </location>
</feature>
<dbReference type="InterPro" id="IPR040788">
    <property type="entry name" value="HEPN_MAE_28990"/>
</dbReference>
<sequence length="256" mass="29656">MKYQQFENLLDEDLGWRKKEISDLLLIAKKESNNEVVLKSLILLLYAHWEGYIKLSSKLYIKYVSDKNINVGVLSSNFKAISIKEYISRCIENNGSMTLANEMAFMSKYLKLETRKFQANVRIEDDFDSSIINTESNLKPKVLRNITSILGLGYKSAVQTREHYLNSQLLANRNAIGHGSKFDDTKQVDFSLSLRDIEKLKEIVFAIIDSFRDDLLDYVANEYYLSTNLTAKEAFNAKREVDLEKVFTIIEEKYKI</sequence>
<dbReference type="EMBL" id="QBKI01000010">
    <property type="protein sequence ID" value="PTX14693.1"/>
    <property type="molecule type" value="Genomic_DNA"/>
</dbReference>
<accession>A0A2T5YDR3</accession>
<evidence type="ECO:0000313" key="2">
    <source>
        <dbReference type="EMBL" id="PTX14693.1"/>
    </source>
</evidence>
<comment type="caution">
    <text evidence="2">The sequence shown here is derived from an EMBL/GenBank/DDBJ whole genome shotgun (WGS) entry which is preliminary data.</text>
</comment>
<dbReference type="Proteomes" id="UP000244225">
    <property type="component" value="Unassembled WGS sequence"/>
</dbReference>